<reference evidence="3" key="2">
    <citation type="submission" date="2020-11" db="EMBL/GenBank/DDBJ databases">
        <title>Whole genome sequencing of Colletotrichum sp.</title>
        <authorList>
            <person name="Li H."/>
        </authorList>
    </citation>
    <scope>NUCLEOTIDE SEQUENCE</scope>
    <source>
        <strain evidence="3">CkLH20</strain>
    </source>
</reference>
<reference evidence="3" key="1">
    <citation type="submission" date="2020-03" db="EMBL/GenBank/DDBJ databases">
        <authorList>
            <person name="He L."/>
        </authorList>
    </citation>
    <scope>NUCLEOTIDE SEQUENCE</scope>
    <source>
        <strain evidence="3">CkLH20</strain>
    </source>
</reference>
<comment type="caution">
    <text evidence="3">The sequence shown here is derived from an EMBL/GenBank/DDBJ whole genome shotgun (WGS) entry which is preliminary data.</text>
</comment>
<keyword evidence="2" id="KW-0812">Transmembrane</keyword>
<evidence type="ECO:0000256" key="2">
    <source>
        <dbReference type="SAM" id="Phobius"/>
    </source>
</evidence>
<feature type="region of interest" description="Disordered" evidence="1">
    <location>
        <begin position="253"/>
        <end position="321"/>
    </location>
</feature>
<feature type="transmembrane region" description="Helical" evidence="2">
    <location>
        <begin position="81"/>
        <end position="101"/>
    </location>
</feature>
<dbReference type="AlphaFoldDB" id="A0A9P6LG44"/>
<gene>
    <name evidence="3" type="ORF">CkaCkLH20_10735</name>
</gene>
<keyword evidence="2" id="KW-0472">Membrane</keyword>
<feature type="transmembrane region" description="Helical" evidence="2">
    <location>
        <begin position="122"/>
        <end position="141"/>
    </location>
</feature>
<organism evidence="3 4">
    <name type="scientific">Colletotrichum karsti</name>
    <dbReference type="NCBI Taxonomy" id="1095194"/>
    <lineage>
        <taxon>Eukaryota</taxon>
        <taxon>Fungi</taxon>
        <taxon>Dikarya</taxon>
        <taxon>Ascomycota</taxon>
        <taxon>Pezizomycotina</taxon>
        <taxon>Sordariomycetes</taxon>
        <taxon>Hypocreomycetidae</taxon>
        <taxon>Glomerellales</taxon>
        <taxon>Glomerellaceae</taxon>
        <taxon>Colletotrichum</taxon>
        <taxon>Colletotrichum boninense species complex</taxon>
    </lineage>
</organism>
<keyword evidence="2" id="KW-1133">Transmembrane helix</keyword>
<dbReference type="GeneID" id="62166523"/>
<feature type="transmembrane region" description="Helical" evidence="2">
    <location>
        <begin position="153"/>
        <end position="179"/>
    </location>
</feature>
<dbReference type="Proteomes" id="UP000781932">
    <property type="component" value="Unassembled WGS sequence"/>
</dbReference>
<proteinExistence type="predicted"/>
<evidence type="ECO:0000313" key="4">
    <source>
        <dbReference type="Proteomes" id="UP000781932"/>
    </source>
</evidence>
<evidence type="ECO:0000313" key="3">
    <source>
        <dbReference type="EMBL" id="KAF9871801.1"/>
    </source>
</evidence>
<keyword evidence="4" id="KW-1185">Reference proteome</keyword>
<evidence type="ECO:0000256" key="1">
    <source>
        <dbReference type="SAM" id="MobiDB-lite"/>
    </source>
</evidence>
<dbReference type="OrthoDB" id="5279542at2759"/>
<protein>
    <submittedName>
        <fullName evidence="3">Uncharacterized protein</fullName>
    </submittedName>
</protein>
<feature type="transmembrane region" description="Helical" evidence="2">
    <location>
        <begin position="52"/>
        <end position="75"/>
    </location>
</feature>
<dbReference type="RefSeq" id="XP_038741262.1">
    <property type="nucleotide sequence ID" value="XM_038893449.1"/>
</dbReference>
<accession>A0A9P6LG44</accession>
<feature type="region of interest" description="Disordered" evidence="1">
    <location>
        <begin position="213"/>
        <end position="237"/>
    </location>
</feature>
<name>A0A9P6LG44_9PEZI</name>
<dbReference type="EMBL" id="JAATWM020000042">
    <property type="protein sequence ID" value="KAF9871801.1"/>
    <property type="molecule type" value="Genomic_DNA"/>
</dbReference>
<sequence length="391" mass="43560">MSAPESYQLESLHSEVDAGKPPSPSPSTASIDPSQVRWLENQRSRGCEVCKIVCRGLGTVSCAIIVVICFVWYSYRPYVVLNIWPSICLIAALPSFLWDLAEFLTICARLGRGITPKAHIGVEFILTLLSGAATIWVSLQLSWIDLNVALNPIAVIVGECALMGTNTLVRFWLFIRACVERRREIRRRRPRIMYIPETGQTVYVVAKPFPKQPTWKSQQSGRAPSFPRSQSNENPRQIPQLRVDVPASSPQLFFQPEEETPPPLPDRPAKEETPPPLPDRPSAAAPLAWIKRKPVRGVPPNIPPGDHERYMKPSMRPPPDDYVPDEAELERMRRGDAQPQLILPGDVDLKFATSITGMTPADADSREGKFRMVRHAGTGESSRAGARAMSM</sequence>
<feature type="region of interest" description="Disordered" evidence="1">
    <location>
        <begin position="1"/>
        <end position="32"/>
    </location>
</feature>
<feature type="compositionally biased region" description="Polar residues" evidence="1">
    <location>
        <begin position="214"/>
        <end position="237"/>
    </location>
</feature>